<reference evidence="8 9" key="1">
    <citation type="submission" date="2024-09" db="EMBL/GenBank/DDBJ databases">
        <authorList>
            <person name="Sun Q."/>
            <person name="Mori K."/>
        </authorList>
    </citation>
    <scope>NUCLEOTIDE SEQUENCE [LARGE SCALE GENOMIC DNA]</scope>
    <source>
        <strain evidence="8 9">CCM 8677</strain>
    </source>
</reference>
<comment type="similarity">
    <text evidence="2">Belongs to the chromate ion transporter (CHR) (TC 2.A.51) family.</text>
</comment>
<evidence type="ECO:0000256" key="7">
    <source>
        <dbReference type="SAM" id="Phobius"/>
    </source>
</evidence>
<sequence>MHEMSQLALTMTWLDWCQLFLHFTLLSLLSVGGAVSTLPDMHRYLAMQQHWISESQFNASVALAQAAPGPNVLFVALMGWHVGVNTGSLWGGLLGVLVAMTGIILPSATLTLCFANWSHKNRELIAVKSFKLGMAPVVIGLLVATGWIMASAHSNWRADWPLWCVTALSAIVVWRTRLHLLWLLVIGALLGWFGLI</sequence>
<evidence type="ECO:0000256" key="3">
    <source>
        <dbReference type="ARBA" id="ARBA00022475"/>
    </source>
</evidence>
<proteinExistence type="inferred from homology"/>
<evidence type="ECO:0000256" key="2">
    <source>
        <dbReference type="ARBA" id="ARBA00005262"/>
    </source>
</evidence>
<evidence type="ECO:0000313" key="8">
    <source>
        <dbReference type="EMBL" id="MFC0348953.1"/>
    </source>
</evidence>
<feature type="transmembrane region" description="Helical" evidence="7">
    <location>
        <begin position="89"/>
        <end position="117"/>
    </location>
</feature>
<name>A0ABV6IBJ6_9BURK</name>
<keyword evidence="4 7" id="KW-0812">Transmembrane</keyword>
<feature type="transmembrane region" description="Helical" evidence="7">
    <location>
        <begin position="20"/>
        <end position="38"/>
    </location>
</feature>
<evidence type="ECO:0000256" key="6">
    <source>
        <dbReference type="ARBA" id="ARBA00023136"/>
    </source>
</evidence>
<protein>
    <submittedName>
        <fullName evidence="8">Chromate transporter</fullName>
    </submittedName>
</protein>
<feature type="transmembrane region" description="Helical" evidence="7">
    <location>
        <begin position="129"/>
        <end position="150"/>
    </location>
</feature>
<keyword evidence="9" id="KW-1185">Reference proteome</keyword>
<organism evidence="8 9">
    <name type="scientific">Undibacterium danionis</name>
    <dbReference type="NCBI Taxonomy" id="1812100"/>
    <lineage>
        <taxon>Bacteria</taxon>
        <taxon>Pseudomonadati</taxon>
        <taxon>Pseudomonadota</taxon>
        <taxon>Betaproteobacteria</taxon>
        <taxon>Burkholderiales</taxon>
        <taxon>Oxalobacteraceae</taxon>
        <taxon>Undibacterium</taxon>
    </lineage>
</organism>
<dbReference type="EMBL" id="JBHLXJ010000003">
    <property type="protein sequence ID" value="MFC0348953.1"/>
    <property type="molecule type" value="Genomic_DNA"/>
</dbReference>
<evidence type="ECO:0000256" key="4">
    <source>
        <dbReference type="ARBA" id="ARBA00022692"/>
    </source>
</evidence>
<dbReference type="RefSeq" id="WP_390210219.1">
    <property type="nucleotide sequence ID" value="NZ_JBHLXJ010000003.1"/>
</dbReference>
<feature type="transmembrane region" description="Helical" evidence="7">
    <location>
        <begin position="59"/>
        <end position="83"/>
    </location>
</feature>
<accession>A0ABV6IBJ6</accession>
<dbReference type="InterPro" id="IPR052518">
    <property type="entry name" value="CHR_Transporter"/>
</dbReference>
<dbReference type="Pfam" id="PF02417">
    <property type="entry name" value="Chromate_transp"/>
    <property type="match status" value="1"/>
</dbReference>
<dbReference type="Proteomes" id="UP001589844">
    <property type="component" value="Unassembled WGS sequence"/>
</dbReference>
<comment type="caution">
    <text evidence="8">The sequence shown here is derived from an EMBL/GenBank/DDBJ whole genome shotgun (WGS) entry which is preliminary data.</text>
</comment>
<dbReference type="PANTHER" id="PTHR43663:SF1">
    <property type="entry name" value="CHROMATE TRANSPORTER"/>
    <property type="match status" value="1"/>
</dbReference>
<comment type="subcellular location">
    <subcellularLocation>
        <location evidence="1">Cell membrane</location>
        <topology evidence="1">Multi-pass membrane protein</topology>
    </subcellularLocation>
</comment>
<evidence type="ECO:0000256" key="5">
    <source>
        <dbReference type="ARBA" id="ARBA00022989"/>
    </source>
</evidence>
<keyword evidence="6 7" id="KW-0472">Membrane</keyword>
<keyword evidence="5 7" id="KW-1133">Transmembrane helix</keyword>
<dbReference type="InterPro" id="IPR003370">
    <property type="entry name" value="Chromate_transpt"/>
</dbReference>
<dbReference type="PANTHER" id="PTHR43663">
    <property type="entry name" value="CHROMATE TRANSPORT PROTEIN-RELATED"/>
    <property type="match status" value="1"/>
</dbReference>
<evidence type="ECO:0000313" key="9">
    <source>
        <dbReference type="Proteomes" id="UP001589844"/>
    </source>
</evidence>
<keyword evidence="3" id="KW-1003">Cell membrane</keyword>
<evidence type="ECO:0000256" key="1">
    <source>
        <dbReference type="ARBA" id="ARBA00004651"/>
    </source>
</evidence>
<gene>
    <name evidence="8" type="ORF">ACFFJH_03975</name>
</gene>
<feature type="transmembrane region" description="Helical" evidence="7">
    <location>
        <begin position="178"/>
        <end position="195"/>
    </location>
</feature>